<dbReference type="EMBL" id="OV725079">
    <property type="protein sequence ID" value="CAH1394711.1"/>
    <property type="molecule type" value="Genomic_DNA"/>
</dbReference>
<dbReference type="InterPro" id="IPR019826">
    <property type="entry name" value="Carboxylesterase_B_AS"/>
</dbReference>
<dbReference type="EC" id="3.1.1.-" evidence="5"/>
<evidence type="ECO:0000259" key="6">
    <source>
        <dbReference type="Pfam" id="PF00135"/>
    </source>
</evidence>
<dbReference type="Proteomes" id="UP001152798">
    <property type="component" value="Chromosome 3"/>
</dbReference>
<dbReference type="Gene3D" id="3.40.50.1820">
    <property type="entry name" value="alpha/beta hydrolase"/>
    <property type="match status" value="1"/>
</dbReference>
<keyword evidence="2" id="KW-0719">Serine esterase</keyword>
<dbReference type="PANTHER" id="PTHR43142">
    <property type="entry name" value="CARBOXYLIC ESTER HYDROLASE"/>
    <property type="match status" value="1"/>
</dbReference>
<dbReference type="AlphaFoldDB" id="A0A9P0H3R2"/>
<dbReference type="PANTHER" id="PTHR43142:SF1">
    <property type="entry name" value="CARBOXYLIC ESTER HYDROLASE"/>
    <property type="match status" value="1"/>
</dbReference>
<dbReference type="InterPro" id="IPR002018">
    <property type="entry name" value="CarbesteraseB"/>
</dbReference>
<dbReference type="InterPro" id="IPR029058">
    <property type="entry name" value="AB_hydrolase_fold"/>
</dbReference>
<organism evidence="7 8">
    <name type="scientific">Nezara viridula</name>
    <name type="common">Southern green stink bug</name>
    <name type="synonym">Cimex viridulus</name>
    <dbReference type="NCBI Taxonomy" id="85310"/>
    <lineage>
        <taxon>Eukaryota</taxon>
        <taxon>Metazoa</taxon>
        <taxon>Ecdysozoa</taxon>
        <taxon>Arthropoda</taxon>
        <taxon>Hexapoda</taxon>
        <taxon>Insecta</taxon>
        <taxon>Pterygota</taxon>
        <taxon>Neoptera</taxon>
        <taxon>Paraneoptera</taxon>
        <taxon>Hemiptera</taxon>
        <taxon>Heteroptera</taxon>
        <taxon>Panheteroptera</taxon>
        <taxon>Pentatomomorpha</taxon>
        <taxon>Pentatomoidea</taxon>
        <taxon>Pentatomidae</taxon>
        <taxon>Pentatominae</taxon>
        <taxon>Nezara</taxon>
    </lineage>
</organism>
<dbReference type="PROSITE" id="PS00122">
    <property type="entry name" value="CARBOXYLESTERASE_B_1"/>
    <property type="match status" value="1"/>
</dbReference>
<accession>A0A9P0H3R2</accession>
<evidence type="ECO:0000313" key="7">
    <source>
        <dbReference type="EMBL" id="CAH1394711.1"/>
    </source>
</evidence>
<proteinExistence type="inferred from homology"/>
<dbReference type="SUPFAM" id="SSF53474">
    <property type="entry name" value="alpha/beta-Hydrolases"/>
    <property type="match status" value="1"/>
</dbReference>
<feature type="domain" description="Carboxylesterase type B" evidence="6">
    <location>
        <begin position="23"/>
        <end position="507"/>
    </location>
</feature>
<evidence type="ECO:0000256" key="3">
    <source>
        <dbReference type="ARBA" id="ARBA00022801"/>
    </source>
</evidence>
<dbReference type="PROSITE" id="PS00941">
    <property type="entry name" value="CARBOXYLESTERASE_B_2"/>
    <property type="match status" value="1"/>
</dbReference>
<feature type="chain" id="PRO_5040543625" description="Carboxylic ester hydrolase" evidence="5">
    <location>
        <begin position="21"/>
        <end position="555"/>
    </location>
</feature>
<gene>
    <name evidence="7" type="ORF">NEZAVI_LOCUS5150</name>
</gene>
<dbReference type="OrthoDB" id="408631at2759"/>
<evidence type="ECO:0000256" key="1">
    <source>
        <dbReference type="ARBA" id="ARBA00005964"/>
    </source>
</evidence>
<protein>
    <recommendedName>
        <fullName evidence="5">Carboxylic ester hydrolase</fullName>
        <ecNumber evidence="5">3.1.1.-</ecNumber>
    </recommendedName>
</protein>
<evidence type="ECO:0000256" key="5">
    <source>
        <dbReference type="RuleBase" id="RU361235"/>
    </source>
</evidence>
<keyword evidence="4" id="KW-0325">Glycoprotein</keyword>
<dbReference type="InterPro" id="IPR019819">
    <property type="entry name" value="Carboxylesterase_B_CS"/>
</dbReference>
<keyword evidence="3 5" id="KW-0378">Hydrolase</keyword>
<reference evidence="7" key="1">
    <citation type="submission" date="2022-01" db="EMBL/GenBank/DDBJ databases">
        <authorList>
            <person name="King R."/>
        </authorList>
    </citation>
    <scope>NUCLEOTIDE SEQUENCE</scope>
</reference>
<keyword evidence="8" id="KW-1185">Reference proteome</keyword>
<evidence type="ECO:0000313" key="8">
    <source>
        <dbReference type="Proteomes" id="UP001152798"/>
    </source>
</evidence>
<feature type="signal peptide" evidence="5">
    <location>
        <begin position="1"/>
        <end position="20"/>
    </location>
</feature>
<sequence>MCNLNWICVFISILISICVCKNRPEVRTLQGTVRGLYTKTINNRQIASFEGIPYGKPPSGKHRFKAPVAYGLWYGVWNATREPPPCLQIDYQSNPKGIRGSEDCLYINVYTPQLPVDSAEPRLFDVIAFIHGGAYIEGDSKLHDPSILLDRDIVLVTFNYRVGILGFLSTEDDLVPGNNGLKDQVLALKWIQQNIEFFGGNPKSVTLGGHSSGGGSCHFHMLSPLSKGLFKNAIIMSGVFLKMSENPKEKAKIVANDLGCPTNDSHSMINCLRNRPANHIVGLASKLQEGNYPTMPVGPVIEPAGPNAFISESPIQIIKNKGAADVPTLISFVADEALIMTAGITTNDNNFDEFLKNWESIIPHFLAFNYTVPIESKSQIIQKIKDHYKIENSADGKRNLLKLANDRFFEAGISKVVKLTGSLYSSPIYLYKFSYKGQFSLIDFITKENLGVCHGDDLYYTVGYLRGGKNVINSEKDLQVSNLMLDVWASFAANGSLGENWQSVQQELPKIVYTEIKGPDDLQLLAADELGEEAFWDSLGLKENVESTVVTHTEL</sequence>
<keyword evidence="5" id="KW-0732">Signal</keyword>
<comment type="similarity">
    <text evidence="1 5">Belongs to the type-B carboxylesterase/lipase family.</text>
</comment>
<dbReference type="Pfam" id="PF00135">
    <property type="entry name" value="COesterase"/>
    <property type="match status" value="1"/>
</dbReference>
<name>A0A9P0H3R2_NEZVI</name>
<dbReference type="GO" id="GO:0052689">
    <property type="term" value="F:carboxylic ester hydrolase activity"/>
    <property type="evidence" value="ECO:0007669"/>
    <property type="project" value="UniProtKB-KW"/>
</dbReference>
<evidence type="ECO:0000256" key="2">
    <source>
        <dbReference type="ARBA" id="ARBA00022487"/>
    </source>
</evidence>
<evidence type="ECO:0000256" key="4">
    <source>
        <dbReference type="ARBA" id="ARBA00023180"/>
    </source>
</evidence>